<evidence type="ECO:0000313" key="2">
    <source>
        <dbReference type="Proteomes" id="UP000016986"/>
    </source>
</evidence>
<dbReference type="Proteomes" id="UP000016986">
    <property type="component" value="Unassembled WGS sequence"/>
</dbReference>
<evidence type="ECO:0000313" key="1">
    <source>
        <dbReference type="EMBL" id="GAD52152.1"/>
    </source>
</evidence>
<dbReference type="AlphaFoldDB" id="U2YTR8"/>
<sequence length="153" mass="15801">MADADGTADAEPVYATRALVEALCDLAADADPETLSVALATRPAADLDADDGTGAPLTGVPDDAAVFAEFYLPDAGGALSAVFGVDLATPSGRTRGRFLSHPRGDPDPSLTDDLAARLLVAVPPWTAEDVRAYDRRGRRRLVLVAAGAPEETV</sequence>
<dbReference type="InterPro" id="IPR058877">
    <property type="entry name" value="JAB/MPN_dom-containing"/>
</dbReference>
<organism evidence="1 2">
    <name type="scientific">Halarchaeum acidiphilum MH1-52-1</name>
    <dbReference type="NCBI Taxonomy" id="1261545"/>
    <lineage>
        <taxon>Archaea</taxon>
        <taxon>Methanobacteriati</taxon>
        <taxon>Methanobacteriota</taxon>
        <taxon>Stenosarchaea group</taxon>
        <taxon>Halobacteria</taxon>
        <taxon>Halobacteriales</taxon>
        <taxon>Halobacteriaceae</taxon>
    </lineage>
</organism>
<keyword evidence="2" id="KW-1185">Reference proteome</keyword>
<dbReference type="eggNOG" id="arCOG01140">
    <property type="taxonomic scope" value="Archaea"/>
</dbReference>
<accession>U2YTR8</accession>
<dbReference type="Pfam" id="PF26422">
    <property type="entry name" value="Halo_JAB_MPN"/>
    <property type="match status" value="1"/>
</dbReference>
<dbReference type="EMBL" id="BATA01000016">
    <property type="protein sequence ID" value="GAD52152.1"/>
    <property type="molecule type" value="Genomic_DNA"/>
</dbReference>
<protein>
    <submittedName>
        <fullName evidence="1">Uncharacterized protein</fullName>
    </submittedName>
</protein>
<name>U2YTR8_9EURY</name>
<gene>
    <name evidence="1" type="ORF">MBEHAL_0912</name>
</gene>
<reference evidence="1 2" key="1">
    <citation type="submission" date="2013-09" db="EMBL/GenBank/DDBJ databases">
        <title>Whole genome sequencing of Halarchaeum acidiphilum strain MH1-52-1.</title>
        <authorList>
            <person name="Shimane Y."/>
            <person name="Minegishi H."/>
            <person name="Nishi S."/>
            <person name="Echigo A."/>
            <person name="Shuto A."/>
            <person name="Konishi M."/>
            <person name="Ito T."/>
            <person name="Ohkuma M."/>
            <person name="Ohta Y."/>
            <person name="Nagano Y."/>
            <person name="Tsubouchi T."/>
            <person name="Mori K."/>
            <person name="Usui K."/>
            <person name="Kamekura M."/>
            <person name="Usami R."/>
            <person name="Takaki Y."/>
            <person name="Hatada Y."/>
        </authorList>
    </citation>
    <scope>NUCLEOTIDE SEQUENCE [LARGE SCALE GENOMIC DNA]</scope>
    <source>
        <strain evidence="1 2">JCM 16109</strain>
    </source>
</reference>
<proteinExistence type="predicted"/>
<comment type="caution">
    <text evidence="1">The sequence shown here is derived from an EMBL/GenBank/DDBJ whole genome shotgun (WGS) entry which is preliminary data.</text>
</comment>
<dbReference type="RefSeq" id="WP_021779932.1">
    <property type="nucleotide sequence ID" value="NZ_BATA01000016.1"/>
</dbReference>